<gene>
    <name evidence="3" type="ORF">ACFQPS_11980</name>
</gene>
<dbReference type="Proteomes" id="UP001596456">
    <property type="component" value="Unassembled WGS sequence"/>
</dbReference>
<keyword evidence="2" id="KW-0732">Signal</keyword>
<dbReference type="InterPro" id="IPR010258">
    <property type="entry name" value="Conjugal_tfr_TrbG/VirB9/CagX"/>
</dbReference>
<evidence type="ECO:0000256" key="1">
    <source>
        <dbReference type="SAM" id="MobiDB-lite"/>
    </source>
</evidence>
<dbReference type="RefSeq" id="WP_377359249.1">
    <property type="nucleotide sequence ID" value="NZ_JBHTCM010000010.1"/>
</dbReference>
<evidence type="ECO:0000256" key="2">
    <source>
        <dbReference type="SAM" id="SignalP"/>
    </source>
</evidence>
<proteinExistence type="predicted"/>
<accession>A0ABW2KVF0</accession>
<evidence type="ECO:0000313" key="3">
    <source>
        <dbReference type="EMBL" id="MFC7333882.1"/>
    </source>
</evidence>
<name>A0ABW2KVF0_9PROT</name>
<dbReference type="Gene3D" id="2.60.40.2500">
    <property type="match status" value="1"/>
</dbReference>
<evidence type="ECO:0000313" key="4">
    <source>
        <dbReference type="Proteomes" id="UP001596456"/>
    </source>
</evidence>
<keyword evidence="4" id="KW-1185">Reference proteome</keyword>
<sequence>MRSALVLTLGLMLLPVGCAPTPGGAPKVTASPPPATPVPRVWTLADLRLPETPLPAAGPGERPPPPPTGAMARAAVQAANREGLDLPTPTCFTGKTCTYWYHPDKQFRVYMAQDNQTLACLRPGERVLNVVAPGEQVWLPHAVYAYGPEGARTECVAFMPRRAGLKHQVSIFTDRRKYDLDVQTWTQTHHVEVRWRYPEDVLAALNGGVAPSVAVAVGVGAGGPGAPLAGSPGAPVQGLTASGPGLMRQSRSVLRHCAYALSGDAPPWHPVPTADGQPPVCDDGAVTVIHLPGGALGGQGMPAAWRLDDRGEALPVQAQRIGDTLQVAGVYPRLLLGLEGASVHITRRP</sequence>
<feature type="region of interest" description="Disordered" evidence="1">
    <location>
        <begin position="51"/>
        <end position="70"/>
    </location>
</feature>
<reference evidence="4" key="1">
    <citation type="journal article" date="2019" name="Int. J. Syst. Evol. Microbiol.">
        <title>The Global Catalogue of Microorganisms (GCM) 10K type strain sequencing project: providing services to taxonomists for standard genome sequencing and annotation.</title>
        <authorList>
            <consortium name="The Broad Institute Genomics Platform"/>
            <consortium name="The Broad Institute Genome Sequencing Center for Infectious Disease"/>
            <person name="Wu L."/>
            <person name="Ma J."/>
        </authorList>
    </citation>
    <scope>NUCLEOTIDE SEQUENCE [LARGE SCALE GENOMIC DNA]</scope>
    <source>
        <strain evidence="4">CGMCC 1.16275</strain>
    </source>
</reference>
<organism evidence="3 4">
    <name type="scientific">Rhodocista pekingensis</name>
    <dbReference type="NCBI Taxonomy" id="201185"/>
    <lineage>
        <taxon>Bacteria</taxon>
        <taxon>Pseudomonadati</taxon>
        <taxon>Pseudomonadota</taxon>
        <taxon>Alphaproteobacteria</taxon>
        <taxon>Rhodospirillales</taxon>
        <taxon>Azospirillaceae</taxon>
        <taxon>Rhodocista</taxon>
    </lineage>
</organism>
<feature type="signal peptide" evidence="2">
    <location>
        <begin position="1"/>
        <end position="18"/>
    </location>
</feature>
<dbReference type="EMBL" id="JBHTCM010000010">
    <property type="protein sequence ID" value="MFC7333882.1"/>
    <property type="molecule type" value="Genomic_DNA"/>
</dbReference>
<protein>
    <submittedName>
        <fullName evidence="3">TrbG/VirB9 family P-type conjugative transfer protein</fullName>
    </submittedName>
</protein>
<comment type="caution">
    <text evidence="3">The sequence shown here is derived from an EMBL/GenBank/DDBJ whole genome shotgun (WGS) entry which is preliminary data.</text>
</comment>
<dbReference type="Pfam" id="PF03524">
    <property type="entry name" value="CagX"/>
    <property type="match status" value="1"/>
</dbReference>
<feature type="chain" id="PRO_5046753910" evidence="2">
    <location>
        <begin position="19"/>
        <end position="349"/>
    </location>
</feature>
<dbReference type="InterPro" id="IPR038161">
    <property type="entry name" value="VirB9/CagX/TrbG_C_sf"/>
</dbReference>